<protein>
    <submittedName>
        <fullName evidence="2">Uncharacterized protein</fullName>
    </submittedName>
</protein>
<dbReference type="PANTHER" id="PTHR47256">
    <property type="entry name" value="ZN(II)2CYS6 TRANSCRIPTION FACTOR (EUROFUNG)-RELATED"/>
    <property type="match status" value="1"/>
</dbReference>
<sequence>MAAPLFRHRPSDLRTARALSPPTTSSFEFELAASHPKVYPFLPPLASVTCHLGSGMGIREALELDRGTVRQGNSSVTGDAQTSPQGQYCDPRLQGLRLGCWTRVKVDEAGDLAAGALSHFLSVHFPIFACFDADLFLRDLLGTKGTDGQHCSSFLITSVMNLACQSYTTFDVRAAVLSLAFGQEAETLWKTGGHEDKPVNMAAMCYLAMASGLSGHEDLSFNLLLDNRAMAQRCSFFGRQPTDEAAEQLGALSGEQLRLTAAAAWGGYGWLTYHAMHYPEDPIQYAPTLPMPGTIPDLPLPTYVGETFTSLCKLWPLVQEIQGLSSFKNPPSLSGPSLPLGYAESQYQRLLAWADQLPAELCRNQHCSSHVYFFFALYHHTTIKLFQPFLDASPSTTTTTTMQNHPSIARLRSFSARDSCPLAIYAASLAQLKRLVVLYWLRSRRDSDTGWFTAAVLQVTNAVLRSSWYYYLHSQRKQQQQPQNPRQNDHISTSLSSGSMGTSGLANISTTTAAVSSSSSSSSSASSAKHNNSNNNSGVNDKDEDENTLYLNLCFSFWKEAYVRYRVYLQVAQANVFLSLRLGLVDRPQAARLMRELRSVGPHHDRPETASNSAVVDYESAARGEVGKGSIEYLAGEFRKVFVEE</sequence>
<dbReference type="PANTHER" id="PTHR47256:SF1">
    <property type="entry name" value="ZN(II)2CYS6 TRANSCRIPTION FACTOR (EUROFUNG)"/>
    <property type="match status" value="1"/>
</dbReference>
<dbReference type="CDD" id="cd12148">
    <property type="entry name" value="fungal_TF_MHR"/>
    <property type="match status" value="1"/>
</dbReference>
<dbReference type="OrthoDB" id="10261408at2759"/>
<reference evidence="2" key="1">
    <citation type="journal article" date="2021" name="Nat. Commun.">
        <title>Genetic determinants of endophytism in the Arabidopsis root mycobiome.</title>
        <authorList>
            <person name="Mesny F."/>
            <person name="Miyauchi S."/>
            <person name="Thiergart T."/>
            <person name="Pickel B."/>
            <person name="Atanasova L."/>
            <person name="Karlsson M."/>
            <person name="Huettel B."/>
            <person name="Barry K.W."/>
            <person name="Haridas S."/>
            <person name="Chen C."/>
            <person name="Bauer D."/>
            <person name="Andreopoulos W."/>
            <person name="Pangilinan J."/>
            <person name="LaButti K."/>
            <person name="Riley R."/>
            <person name="Lipzen A."/>
            <person name="Clum A."/>
            <person name="Drula E."/>
            <person name="Henrissat B."/>
            <person name="Kohler A."/>
            <person name="Grigoriev I.V."/>
            <person name="Martin F.M."/>
            <person name="Hacquard S."/>
        </authorList>
    </citation>
    <scope>NUCLEOTIDE SEQUENCE</scope>
    <source>
        <strain evidence="2">MPI-CAGE-CH-0230</strain>
    </source>
</reference>
<comment type="caution">
    <text evidence="2">The sequence shown here is derived from an EMBL/GenBank/DDBJ whole genome shotgun (WGS) entry which is preliminary data.</text>
</comment>
<keyword evidence="3" id="KW-1185">Reference proteome</keyword>
<feature type="region of interest" description="Disordered" evidence="1">
    <location>
        <begin position="477"/>
        <end position="502"/>
    </location>
</feature>
<proteinExistence type="predicted"/>
<dbReference type="RefSeq" id="XP_046008357.1">
    <property type="nucleotide sequence ID" value="XM_046161154.1"/>
</dbReference>
<gene>
    <name evidence="2" type="ORF">B0I36DRAFT_387264</name>
</gene>
<dbReference type="InterPro" id="IPR053187">
    <property type="entry name" value="Notoamide_regulator"/>
</dbReference>
<feature type="compositionally biased region" description="Low complexity" evidence="1">
    <location>
        <begin position="517"/>
        <end position="537"/>
    </location>
</feature>
<dbReference type="Proteomes" id="UP000756346">
    <property type="component" value="Unassembled WGS sequence"/>
</dbReference>
<dbReference type="AlphaFoldDB" id="A0A9P8XX09"/>
<dbReference type="GeneID" id="70190700"/>
<evidence type="ECO:0000313" key="3">
    <source>
        <dbReference type="Proteomes" id="UP000756346"/>
    </source>
</evidence>
<evidence type="ECO:0000313" key="2">
    <source>
        <dbReference type="EMBL" id="KAH7024809.1"/>
    </source>
</evidence>
<organism evidence="2 3">
    <name type="scientific">Microdochium trichocladiopsis</name>
    <dbReference type="NCBI Taxonomy" id="1682393"/>
    <lineage>
        <taxon>Eukaryota</taxon>
        <taxon>Fungi</taxon>
        <taxon>Dikarya</taxon>
        <taxon>Ascomycota</taxon>
        <taxon>Pezizomycotina</taxon>
        <taxon>Sordariomycetes</taxon>
        <taxon>Xylariomycetidae</taxon>
        <taxon>Xylariales</taxon>
        <taxon>Microdochiaceae</taxon>
        <taxon>Microdochium</taxon>
    </lineage>
</organism>
<name>A0A9P8XX09_9PEZI</name>
<dbReference type="EMBL" id="JAGTJQ010000009">
    <property type="protein sequence ID" value="KAH7024809.1"/>
    <property type="molecule type" value="Genomic_DNA"/>
</dbReference>
<feature type="region of interest" description="Disordered" evidence="1">
    <location>
        <begin position="517"/>
        <end position="543"/>
    </location>
</feature>
<evidence type="ECO:0000256" key="1">
    <source>
        <dbReference type="SAM" id="MobiDB-lite"/>
    </source>
</evidence>
<accession>A0A9P8XX09</accession>